<dbReference type="PANTHER" id="PTHR33332">
    <property type="entry name" value="REVERSE TRANSCRIPTASE DOMAIN-CONTAINING PROTEIN"/>
    <property type="match status" value="1"/>
</dbReference>
<dbReference type="Proteomes" id="UP001145742">
    <property type="component" value="Unassembled WGS sequence"/>
</dbReference>
<evidence type="ECO:0000259" key="1">
    <source>
        <dbReference type="Pfam" id="PF00078"/>
    </source>
</evidence>
<feature type="domain" description="Reverse transcriptase" evidence="1">
    <location>
        <begin position="92"/>
        <end position="227"/>
    </location>
</feature>
<dbReference type="InterPro" id="IPR000477">
    <property type="entry name" value="RT_dom"/>
</dbReference>
<evidence type="ECO:0000313" key="3">
    <source>
        <dbReference type="Proteomes" id="UP001145742"/>
    </source>
</evidence>
<organism evidence="2 3">
    <name type="scientific">Willisornis vidua</name>
    <name type="common">Xingu scale-backed antbird</name>
    <dbReference type="NCBI Taxonomy" id="1566151"/>
    <lineage>
        <taxon>Eukaryota</taxon>
        <taxon>Metazoa</taxon>
        <taxon>Chordata</taxon>
        <taxon>Craniata</taxon>
        <taxon>Vertebrata</taxon>
        <taxon>Euteleostomi</taxon>
        <taxon>Archelosauria</taxon>
        <taxon>Archosauria</taxon>
        <taxon>Dinosauria</taxon>
        <taxon>Saurischia</taxon>
        <taxon>Theropoda</taxon>
        <taxon>Coelurosauria</taxon>
        <taxon>Aves</taxon>
        <taxon>Neognathae</taxon>
        <taxon>Neoaves</taxon>
        <taxon>Telluraves</taxon>
        <taxon>Australaves</taxon>
        <taxon>Passeriformes</taxon>
        <taxon>Thamnophilidae</taxon>
        <taxon>Willisornis</taxon>
    </lineage>
</organism>
<gene>
    <name evidence="2" type="ORF">WISP_111314</name>
</gene>
<dbReference type="Pfam" id="PF00078">
    <property type="entry name" value="RVT_1"/>
    <property type="match status" value="1"/>
</dbReference>
<protein>
    <submittedName>
        <fullName evidence="2">Rna-directed dna polymerase from mobile element jockey-like</fullName>
    </submittedName>
</protein>
<keyword evidence="3" id="KW-1185">Reference proteome</keyword>
<name>A0ABQ9D059_9PASS</name>
<proteinExistence type="predicted"/>
<sequence length="252" mass="28626">MSKVEIDGCLGHSGPKVIEFKITIDRRKSVSKTSTLDMRRTDFRLLRELNPQRLADVIVQPFLIFEQPWESIEAPADWKLSNIVLIFKKGKKEHPRKYSRVSLTSVPGKVMEKIILGSIEKHLKDNTVIGHSQHSFMREKPCLSNLICFYDMITHLADQGKSVDVIFLEFSKAFNTVSQRILLVKVSSTAGKTHHVGSILGPVLFNIFINDLDAGLEEILRKFVDDTKQEGAVDSLKGREALQRDLNKLRTE</sequence>
<comment type="caution">
    <text evidence="2">The sequence shown here is derived from an EMBL/GenBank/DDBJ whole genome shotgun (WGS) entry which is preliminary data.</text>
</comment>
<evidence type="ECO:0000313" key="2">
    <source>
        <dbReference type="EMBL" id="KAJ7409997.1"/>
    </source>
</evidence>
<dbReference type="EMBL" id="WHWB01034434">
    <property type="protein sequence ID" value="KAJ7409997.1"/>
    <property type="molecule type" value="Genomic_DNA"/>
</dbReference>
<accession>A0ABQ9D059</accession>
<reference evidence="2" key="1">
    <citation type="submission" date="2019-10" db="EMBL/GenBank/DDBJ databases">
        <authorList>
            <person name="Soares A.E.R."/>
            <person name="Aleixo A."/>
            <person name="Schneider P."/>
            <person name="Miyaki C.Y."/>
            <person name="Schneider M.P."/>
            <person name="Mello C."/>
            <person name="Vasconcelos A.T.R."/>
        </authorList>
    </citation>
    <scope>NUCLEOTIDE SEQUENCE</scope>
    <source>
        <tissue evidence="2">Muscle</tissue>
    </source>
</reference>